<organism evidence="1 2">
    <name type="scientific">Caldicellulosiruptor bescii</name>
    <name type="common">Anaerocellum thermophilum</name>
    <dbReference type="NCBI Taxonomy" id="31899"/>
    <lineage>
        <taxon>Bacteria</taxon>
        <taxon>Bacillati</taxon>
        <taxon>Bacillota</taxon>
        <taxon>Bacillota incertae sedis</taxon>
        <taxon>Caldicellulosiruptorales</taxon>
        <taxon>Caldicellulosiruptoraceae</taxon>
        <taxon>Caldicellulosiruptor</taxon>
    </lineage>
</organism>
<evidence type="ECO:0000313" key="1">
    <source>
        <dbReference type="EMBL" id="SMR92056.1"/>
    </source>
</evidence>
<proteinExistence type="predicted"/>
<dbReference type="Proteomes" id="UP000196803">
    <property type="component" value="Unassembled WGS sequence"/>
</dbReference>
<keyword evidence="2" id="KW-1185">Reference proteome</keyword>
<name>A0ABY1S6L7_CALBS</name>
<comment type="caution">
    <text evidence="1">The sequence shown here is derived from an EMBL/GenBank/DDBJ whole genome shotgun (WGS) entry which is preliminary data.</text>
</comment>
<protein>
    <submittedName>
        <fullName evidence="1">mRNA interferase RelE/StbE</fullName>
    </submittedName>
</protein>
<sequence>MWQVTFLPEAKKELFKLDKQTQKIVLAGIWKVSKNPLSHLFHQRK</sequence>
<dbReference type="SUPFAM" id="SSF143011">
    <property type="entry name" value="RelE-like"/>
    <property type="match status" value="1"/>
</dbReference>
<dbReference type="Gene3D" id="3.30.2310.20">
    <property type="entry name" value="RelE-like"/>
    <property type="match status" value="1"/>
</dbReference>
<dbReference type="InterPro" id="IPR035093">
    <property type="entry name" value="RelE/ParE_toxin_dom_sf"/>
</dbReference>
<gene>
    <name evidence="1" type="ORF">SAMN05216240_0797</name>
</gene>
<dbReference type="RefSeq" id="WP_015908583.1">
    <property type="nucleotide sequence ID" value="NZ_FUZJ01000001.1"/>
</dbReference>
<evidence type="ECO:0000313" key="2">
    <source>
        <dbReference type="Proteomes" id="UP000196803"/>
    </source>
</evidence>
<dbReference type="EMBL" id="FXXC01000001">
    <property type="protein sequence ID" value="SMR92056.1"/>
    <property type="molecule type" value="Genomic_DNA"/>
</dbReference>
<reference evidence="1 2" key="1">
    <citation type="submission" date="2017-05" db="EMBL/GenBank/DDBJ databases">
        <authorList>
            <person name="Varghese N."/>
            <person name="Submissions S."/>
        </authorList>
    </citation>
    <scope>NUCLEOTIDE SEQUENCE [LARGE SCALE GENOMIC DNA]</scope>
    <source>
        <strain evidence="1 2">MACB1020</strain>
    </source>
</reference>
<accession>A0ABY1S6L7</accession>
<dbReference type="GeneID" id="88351980"/>